<name>A0A8J3QUA7_9ACTN</name>
<gene>
    <name evidence="3" type="ORF">Raf01_40920</name>
</gene>
<proteinExistence type="predicted"/>
<comment type="caution">
    <text evidence="3">The sequence shown here is derived from an EMBL/GenBank/DDBJ whole genome shotgun (WGS) entry which is preliminary data.</text>
</comment>
<evidence type="ECO:0000259" key="2">
    <source>
        <dbReference type="Pfam" id="PF00144"/>
    </source>
</evidence>
<dbReference type="Gene3D" id="3.40.710.10">
    <property type="entry name" value="DD-peptidase/beta-lactamase superfamily"/>
    <property type="match status" value="1"/>
</dbReference>
<sequence>MPSQDNVIGEAALPRSTPADQGVDGAGIRAFIEAVAPMKGVELHSLMVVRHGHVVAEQWWRPYTPETPQLLYSLSKSFTSTALGFAVAEGLVDLDATVLSYFPEYEDAVADPRSRSIRVRHVAAMASGHENDTVDQAMRVGNGDLLRGFLLIPPDREPGTVFAYNQPCTYALSAIIRKVSGESLTGFLRPRLFTPLGIDRVEWHTDFLGRELGFTGLHAPTEAIAKLGQLYLRHGEWNGRRLLPAEWVAEATRSHIRTDQPDIDWDQGYGFQFWRSRHGYRGDGAFGQLMVILPEADAVVAITSQSPDMPALLEAMWTQLLPALTAGRGGGWSPSSPSLPLPTDTGPAGVLVPTTFLPGPDNQLSTLRTVRVRADDLVLTDGGGHLTARLGEPHAWCTTGSVATAHGWADGRLHVDIVFLETPHRLHVILDPATEKFDARWQTVPLQRPLLSVSHLPR</sequence>
<dbReference type="InterPro" id="IPR012338">
    <property type="entry name" value="Beta-lactam/transpept-like"/>
</dbReference>
<dbReference type="RefSeq" id="WP_203919529.1">
    <property type="nucleotide sequence ID" value="NZ_BONZ01000038.1"/>
</dbReference>
<dbReference type="AlphaFoldDB" id="A0A8J3QUA7"/>
<accession>A0A8J3QUA7</accession>
<dbReference type="InterPro" id="IPR050789">
    <property type="entry name" value="Diverse_Enzym_Activities"/>
</dbReference>
<dbReference type="SUPFAM" id="SSF56601">
    <property type="entry name" value="beta-lactamase/transpeptidase-like"/>
    <property type="match status" value="1"/>
</dbReference>
<evidence type="ECO:0000256" key="1">
    <source>
        <dbReference type="SAM" id="MobiDB-lite"/>
    </source>
</evidence>
<dbReference type="PANTHER" id="PTHR43283:SF7">
    <property type="entry name" value="BETA-LACTAMASE-RELATED DOMAIN-CONTAINING PROTEIN"/>
    <property type="match status" value="1"/>
</dbReference>
<organism evidence="3 4">
    <name type="scientific">Rugosimonospora africana</name>
    <dbReference type="NCBI Taxonomy" id="556532"/>
    <lineage>
        <taxon>Bacteria</taxon>
        <taxon>Bacillati</taxon>
        <taxon>Actinomycetota</taxon>
        <taxon>Actinomycetes</taxon>
        <taxon>Micromonosporales</taxon>
        <taxon>Micromonosporaceae</taxon>
        <taxon>Rugosimonospora</taxon>
    </lineage>
</organism>
<reference evidence="3" key="1">
    <citation type="submission" date="2021-01" db="EMBL/GenBank/DDBJ databases">
        <title>Whole genome shotgun sequence of Rugosimonospora africana NBRC 104875.</title>
        <authorList>
            <person name="Komaki H."/>
            <person name="Tamura T."/>
        </authorList>
    </citation>
    <scope>NUCLEOTIDE SEQUENCE</scope>
    <source>
        <strain evidence="3">NBRC 104875</strain>
    </source>
</reference>
<dbReference type="InterPro" id="IPR001466">
    <property type="entry name" value="Beta-lactam-related"/>
</dbReference>
<dbReference type="Pfam" id="PF00144">
    <property type="entry name" value="Beta-lactamase"/>
    <property type="match status" value="1"/>
</dbReference>
<feature type="domain" description="Beta-lactamase-related" evidence="2">
    <location>
        <begin position="45"/>
        <end position="319"/>
    </location>
</feature>
<evidence type="ECO:0000313" key="3">
    <source>
        <dbReference type="EMBL" id="GIH15920.1"/>
    </source>
</evidence>
<dbReference type="EMBL" id="BONZ01000038">
    <property type="protein sequence ID" value="GIH15920.1"/>
    <property type="molecule type" value="Genomic_DNA"/>
</dbReference>
<feature type="region of interest" description="Disordered" evidence="1">
    <location>
        <begin position="1"/>
        <end position="21"/>
    </location>
</feature>
<dbReference type="Proteomes" id="UP000642748">
    <property type="component" value="Unassembled WGS sequence"/>
</dbReference>
<evidence type="ECO:0000313" key="4">
    <source>
        <dbReference type="Proteomes" id="UP000642748"/>
    </source>
</evidence>
<dbReference type="PANTHER" id="PTHR43283">
    <property type="entry name" value="BETA-LACTAMASE-RELATED"/>
    <property type="match status" value="1"/>
</dbReference>
<protein>
    <recommendedName>
        <fullName evidence="2">Beta-lactamase-related domain-containing protein</fullName>
    </recommendedName>
</protein>
<keyword evidence="4" id="KW-1185">Reference proteome</keyword>